<gene>
    <name evidence="1" type="ORF">GPUH_LOCUS10347</name>
</gene>
<dbReference type="AlphaFoldDB" id="A0A183DNQ6"/>
<proteinExistence type="predicted"/>
<dbReference type="OrthoDB" id="5826524at2759"/>
<name>A0A183DNQ6_9BILA</name>
<sequence length="389" mass="43635">MEGKTLLNKTGKKSISSLVRELNVTAAEVRRQAELIRELKDQANTMGHCPMDMNESLQVRSRKKTEDKLKNGAITMTAIPARAITLESKDAFEKRIQSFEHRKTMAMNPGKDVRKDSSERGGKNIRKVRKQDKDSLKRCFVCKGLSYIAEVCPSASIHKVIAEREGSEMKQADEVVGEIFKLDEDNTPDLDTNALGKKTLATVQVEKVPVTALIDTGAVVSVVSLNTLIRLGESDPTVWYKYMRGSNENIRDASGNSIGILRKICLLVSWAGEERQVTVFIQVPVKCEEELVLGTNALAASDRWRKEMLKVLEDNREESLATVCLKQVLIPPRCSKRIEGKVNEDNLSWGLLSPKQEGVQEGLVKVDKQKIWVELRNNNDFSRIAQKRS</sequence>
<dbReference type="SUPFAM" id="SSF50630">
    <property type="entry name" value="Acid proteases"/>
    <property type="match status" value="1"/>
</dbReference>
<protein>
    <submittedName>
        <fullName evidence="3">Peptidase A2 domain-containing protein</fullName>
    </submittedName>
</protein>
<reference evidence="3" key="1">
    <citation type="submission" date="2016-06" db="UniProtKB">
        <authorList>
            <consortium name="WormBaseParasite"/>
        </authorList>
    </citation>
    <scope>IDENTIFICATION</scope>
</reference>
<dbReference type="WBParaSite" id="GPUH_0001036001-mRNA-1">
    <property type="protein sequence ID" value="GPUH_0001036001-mRNA-1"/>
    <property type="gene ID" value="GPUH_0001036001"/>
</dbReference>
<dbReference type="InterPro" id="IPR021109">
    <property type="entry name" value="Peptidase_aspartic_dom_sf"/>
</dbReference>
<reference evidence="1 2" key="2">
    <citation type="submission" date="2018-11" db="EMBL/GenBank/DDBJ databases">
        <authorList>
            <consortium name="Pathogen Informatics"/>
        </authorList>
    </citation>
    <scope>NUCLEOTIDE SEQUENCE [LARGE SCALE GENOMIC DNA]</scope>
</reference>
<evidence type="ECO:0000313" key="2">
    <source>
        <dbReference type="Proteomes" id="UP000271098"/>
    </source>
</evidence>
<accession>A0A183DNQ6</accession>
<evidence type="ECO:0000313" key="3">
    <source>
        <dbReference type="WBParaSite" id="GPUH_0001036001-mRNA-1"/>
    </source>
</evidence>
<organism evidence="3">
    <name type="scientific">Gongylonema pulchrum</name>
    <dbReference type="NCBI Taxonomy" id="637853"/>
    <lineage>
        <taxon>Eukaryota</taxon>
        <taxon>Metazoa</taxon>
        <taxon>Ecdysozoa</taxon>
        <taxon>Nematoda</taxon>
        <taxon>Chromadorea</taxon>
        <taxon>Rhabditida</taxon>
        <taxon>Spirurina</taxon>
        <taxon>Spiruromorpha</taxon>
        <taxon>Spiruroidea</taxon>
        <taxon>Gongylonematidae</taxon>
        <taxon>Gongylonema</taxon>
    </lineage>
</organism>
<dbReference type="Proteomes" id="UP000271098">
    <property type="component" value="Unassembled WGS sequence"/>
</dbReference>
<dbReference type="Gene3D" id="2.40.70.10">
    <property type="entry name" value="Acid Proteases"/>
    <property type="match status" value="1"/>
</dbReference>
<evidence type="ECO:0000313" key="1">
    <source>
        <dbReference type="EMBL" id="VDN17324.1"/>
    </source>
</evidence>
<keyword evidence="2" id="KW-1185">Reference proteome</keyword>
<dbReference type="EMBL" id="UYRT01077935">
    <property type="protein sequence ID" value="VDN17324.1"/>
    <property type="molecule type" value="Genomic_DNA"/>
</dbReference>